<dbReference type="Proteomes" id="UP000640274">
    <property type="component" value="Unassembled WGS sequence"/>
</dbReference>
<dbReference type="Pfam" id="PF05504">
    <property type="entry name" value="Spore_GerAC"/>
    <property type="match status" value="1"/>
</dbReference>
<dbReference type="NCBIfam" id="TIGR02887">
    <property type="entry name" value="spore_ger_x_C"/>
    <property type="match status" value="1"/>
</dbReference>
<protein>
    <submittedName>
        <fullName evidence="10">Ger(X)C family spore germination protein</fullName>
    </submittedName>
</protein>
<dbReference type="AlphaFoldDB" id="A0A934J6U9"/>
<comment type="subcellular location">
    <subcellularLocation>
        <location evidence="1">Membrane</location>
        <topology evidence="1">Lipid-anchor</topology>
    </subcellularLocation>
</comment>
<evidence type="ECO:0000256" key="7">
    <source>
        <dbReference type="ARBA" id="ARBA00023288"/>
    </source>
</evidence>
<feature type="domain" description="Spore germination GerAC-like C-terminal" evidence="8">
    <location>
        <begin position="207"/>
        <end position="372"/>
    </location>
</feature>
<dbReference type="PANTHER" id="PTHR35789">
    <property type="entry name" value="SPORE GERMINATION PROTEIN B3"/>
    <property type="match status" value="1"/>
</dbReference>
<dbReference type="InterPro" id="IPR057336">
    <property type="entry name" value="GerAC_N"/>
</dbReference>
<dbReference type="InterPro" id="IPR008844">
    <property type="entry name" value="Spore_GerAC-like"/>
</dbReference>
<feature type="domain" description="Spore germination protein N-terminal" evidence="9">
    <location>
        <begin position="21"/>
        <end position="191"/>
    </location>
</feature>
<proteinExistence type="inferred from homology"/>
<evidence type="ECO:0000259" key="8">
    <source>
        <dbReference type="Pfam" id="PF05504"/>
    </source>
</evidence>
<dbReference type="InterPro" id="IPR038501">
    <property type="entry name" value="Spore_GerAC_C_sf"/>
</dbReference>
<evidence type="ECO:0000256" key="5">
    <source>
        <dbReference type="ARBA" id="ARBA00023136"/>
    </source>
</evidence>
<name>A0A934J6U9_9BACL</name>
<dbReference type="Gene3D" id="3.30.300.210">
    <property type="entry name" value="Nutrient germinant receptor protein C, domain 3"/>
    <property type="match status" value="1"/>
</dbReference>
<dbReference type="Pfam" id="PF25198">
    <property type="entry name" value="Spore_GerAC_N"/>
    <property type="match status" value="1"/>
</dbReference>
<evidence type="ECO:0000256" key="3">
    <source>
        <dbReference type="ARBA" id="ARBA00022544"/>
    </source>
</evidence>
<sequence length="388" mass="43746">MMRKLMIALLMVACLLTGCWDRKEINDLAIITGAAVSLGKQPNELELTLQFYSPIRTGGSGRSSGGASSITRAKLGRNMSEAASRLQDISPRQLFWGHGQVFLISEQLAQQGIEEPLDFMIRFNEPPERINVLICRGEASKVLKWKPKIERDSSVLLNEIGNLDNSLQITLLDLYKMSVNTAGAIILPLVEMEKLSDGEEVPAVNYTAILKNRKLIAVVNKKQTRDIRWITNHSKTASVLLVPDESRPKHTVSVYFQHIRTTLKPVIRGNKWEVSIETQADGSVLENNSDFDLSKPEKMKELQEVAAKAVTERLRSVITSAQQQWNADIFDFSGTFHRKYPGIWNKNKANWDQLFPKVRVTFDVDFNISHTGLINKNIMTNLKEEASQ</sequence>
<dbReference type="PROSITE" id="PS51257">
    <property type="entry name" value="PROKAR_LIPOPROTEIN"/>
    <property type="match status" value="1"/>
</dbReference>
<keyword evidence="11" id="KW-1185">Reference proteome</keyword>
<dbReference type="EMBL" id="JAELUP010000027">
    <property type="protein sequence ID" value="MBJ6361462.1"/>
    <property type="molecule type" value="Genomic_DNA"/>
</dbReference>
<evidence type="ECO:0000313" key="11">
    <source>
        <dbReference type="Proteomes" id="UP000640274"/>
    </source>
</evidence>
<reference evidence="10" key="1">
    <citation type="submission" date="2020-12" db="EMBL/GenBank/DDBJ databases">
        <authorList>
            <person name="Huq M.A."/>
        </authorList>
    </citation>
    <scope>NUCLEOTIDE SEQUENCE</scope>
    <source>
        <strain evidence="10">MAHUQ-46</strain>
    </source>
</reference>
<evidence type="ECO:0000256" key="6">
    <source>
        <dbReference type="ARBA" id="ARBA00023139"/>
    </source>
</evidence>
<dbReference type="PANTHER" id="PTHR35789:SF1">
    <property type="entry name" value="SPORE GERMINATION PROTEIN B3"/>
    <property type="match status" value="1"/>
</dbReference>
<comment type="caution">
    <text evidence="10">The sequence shown here is derived from an EMBL/GenBank/DDBJ whole genome shotgun (WGS) entry which is preliminary data.</text>
</comment>
<dbReference type="InterPro" id="IPR046953">
    <property type="entry name" value="Spore_GerAC-like_C"/>
</dbReference>
<dbReference type="RefSeq" id="WP_199019008.1">
    <property type="nucleotide sequence ID" value="NZ_JAELUP010000027.1"/>
</dbReference>
<evidence type="ECO:0000259" key="9">
    <source>
        <dbReference type="Pfam" id="PF25198"/>
    </source>
</evidence>
<evidence type="ECO:0000313" key="10">
    <source>
        <dbReference type="EMBL" id="MBJ6361462.1"/>
    </source>
</evidence>
<evidence type="ECO:0000256" key="1">
    <source>
        <dbReference type="ARBA" id="ARBA00004635"/>
    </source>
</evidence>
<keyword evidence="6" id="KW-0564">Palmitate</keyword>
<keyword evidence="3" id="KW-0309">Germination</keyword>
<dbReference type="GO" id="GO:0016020">
    <property type="term" value="C:membrane"/>
    <property type="evidence" value="ECO:0007669"/>
    <property type="project" value="UniProtKB-SubCell"/>
</dbReference>
<dbReference type="GO" id="GO:0009847">
    <property type="term" value="P:spore germination"/>
    <property type="evidence" value="ECO:0007669"/>
    <property type="project" value="InterPro"/>
</dbReference>
<evidence type="ECO:0000256" key="4">
    <source>
        <dbReference type="ARBA" id="ARBA00022729"/>
    </source>
</evidence>
<organism evidence="10 11">
    <name type="scientific">Paenibacillus roseus</name>
    <dbReference type="NCBI Taxonomy" id="2798579"/>
    <lineage>
        <taxon>Bacteria</taxon>
        <taxon>Bacillati</taxon>
        <taxon>Bacillota</taxon>
        <taxon>Bacilli</taxon>
        <taxon>Bacillales</taxon>
        <taxon>Paenibacillaceae</taxon>
        <taxon>Paenibacillus</taxon>
    </lineage>
</organism>
<gene>
    <name evidence="10" type="ORF">JFN88_09115</name>
</gene>
<comment type="similarity">
    <text evidence="2">Belongs to the GerABKC lipoprotein family.</text>
</comment>
<accession>A0A934J6U9</accession>
<keyword evidence="4" id="KW-0732">Signal</keyword>
<keyword evidence="7" id="KW-0449">Lipoprotein</keyword>
<evidence type="ECO:0000256" key="2">
    <source>
        <dbReference type="ARBA" id="ARBA00007886"/>
    </source>
</evidence>
<keyword evidence="5" id="KW-0472">Membrane</keyword>